<dbReference type="SUPFAM" id="SSF56784">
    <property type="entry name" value="HAD-like"/>
    <property type="match status" value="1"/>
</dbReference>
<reference evidence="2 3" key="1">
    <citation type="submission" date="2020-04" db="EMBL/GenBank/DDBJ databases">
        <authorList>
            <person name="Liu S."/>
        </authorList>
    </citation>
    <scope>NUCLEOTIDE SEQUENCE [LARGE SCALE GENOMIC DNA]</scope>
    <source>
        <strain evidence="2 3">CGMCC 1.15091</strain>
    </source>
</reference>
<dbReference type="Proteomes" id="UP000523795">
    <property type="component" value="Unassembled WGS sequence"/>
</dbReference>
<gene>
    <name evidence="2" type="ORF">HER39_19245</name>
</gene>
<dbReference type="Gene3D" id="3.40.50.1000">
    <property type="entry name" value="HAD superfamily/HAD-like"/>
    <property type="match status" value="1"/>
</dbReference>
<feature type="non-terminal residue" evidence="2">
    <location>
        <position position="1"/>
    </location>
</feature>
<accession>A0ABX1JUM0</accession>
<proteinExistence type="predicted"/>
<organism evidence="2 3">
    <name type="scientific">Arthrobacter deserti</name>
    <dbReference type="NCBI Taxonomy" id="1742687"/>
    <lineage>
        <taxon>Bacteria</taxon>
        <taxon>Bacillati</taxon>
        <taxon>Actinomycetota</taxon>
        <taxon>Actinomycetes</taxon>
        <taxon>Micrococcales</taxon>
        <taxon>Micrococcaceae</taxon>
        <taxon>Arthrobacter</taxon>
    </lineage>
</organism>
<evidence type="ECO:0000313" key="2">
    <source>
        <dbReference type="EMBL" id="NKX52668.1"/>
    </source>
</evidence>
<dbReference type="EMBL" id="JAAZSR010000655">
    <property type="protein sequence ID" value="NKX52668.1"/>
    <property type="molecule type" value="Genomic_DNA"/>
</dbReference>
<evidence type="ECO:0000256" key="1">
    <source>
        <dbReference type="ARBA" id="ARBA00022801"/>
    </source>
</evidence>
<dbReference type="InterPro" id="IPR051540">
    <property type="entry name" value="S-2-haloacid_dehalogenase"/>
</dbReference>
<protein>
    <submittedName>
        <fullName evidence="2">Haloacid dehalogenase</fullName>
    </submittedName>
</protein>
<comment type="caution">
    <text evidence="2">The sequence shown here is derived from an EMBL/GenBank/DDBJ whole genome shotgun (WGS) entry which is preliminary data.</text>
</comment>
<evidence type="ECO:0000313" key="3">
    <source>
        <dbReference type="Proteomes" id="UP000523795"/>
    </source>
</evidence>
<dbReference type="PANTHER" id="PTHR43316">
    <property type="entry name" value="HYDROLASE, HALOACID DELAHOGENASE-RELATED"/>
    <property type="match status" value="1"/>
</dbReference>
<name>A0ABX1JUM0_9MICC</name>
<dbReference type="PANTHER" id="PTHR43316:SF9">
    <property type="entry name" value="ACID DEHALOGENASE, PUTATIVE (AFU_ORTHOLOGUE AFUA_6G14460)-RELATED"/>
    <property type="match status" value="1"/>
</dbReference>
<sequence>RLGTSVPDWPAFPDSTEALRRLSTRFKLIILSNVDKISFAGSNARLGVGFDRRITPEEVGSYKPAARNFEVLKEYADSQGLKVLHVAQSLFHDHVPAARAGFQGVWINRRHTRPGWGATPDPGVGVRPDWTFNSMAEFADAAAP</sequence>
<keyword evidence="3" id="KW-1185">Reference proteome</keyword>
<keyword evidence="1" id="KW-0378">Hydrolase</keyword>
<dbReference type="InterPro" id="IPR036412">
    <property type="entry name" value="HAD-like_sf"/>
</dbReference>
<dbReference type="InterPro" id="IPR023214">
    <property type="entry name" value="HAD_sf"/>
</dbReference>